<protein>
    <submittedName>
        <fullName evidence="1">Uncharacterized protein</fullName>
    </submittedName>
</protein>
<keyword evidence="2" id="KW-1185">Reference proteome</keyword>
<accession>A0A164RG15</accession>
<dbReference type="Proteomes" id="UP000076722">
    <property type="component" value="Unassembled WGS sequence"/>
</dbReference>
<dbReference type="EMBL" id="KV419421">
    <property type="protein sequence ID" value="KZS90524.1"/>
    <property type="molecule type" value="Genomic_DNA"/>
</dbReference>
<sequence length="100" mass="11501">MRVIYIIQDKVERGIQTQVVVVMFIVPRIVLLPTQAERMVGRHAYVDERVKFQHAESSAHKGAIRSMESNLFNVHQLRVQQQPSSMTCGITVLPVVFKRQ</sequence>
<evidence type="ECO:0000313" key="2">
    <source>
        <dbReference type="Proteomes" id="UP000076722"/>
    </source>
</evidence>
<gene>
    <name evidence="1" type="ORF">SISNIDRAFT_457684</name>
</gene>
<organism evidence="1 2">
    <name type="scientific">Sistotremastrum niveocremeum HHB9708</name>
    <dbReference type="NCBI Taxonomy" id="1314777"/>
    <lineage>
        <taxon>Eukaryota</taxon>
        <taxon>Fungi</taxon>
        <taxon>Dikarya</taxon>
        <taxon>Basidiomycota</taxon>
        <taxon>Agaricomycotina</taxon>
        <taxon>Agaricomycetes</taxon>
        <taxon>Sistotremastrales</taxon>
        <taxon>Sistotremastraceae</taxon>
        <taxon>Sertulicium</taxon>
        <taxon>Sertulicium niveocremeum</taxon>
    </lineage>
</organism>
<evidence type="ECO:0000313" key="1">
    <source>
        <dbReference type="EMBL" id="KZS90524.1"/>
    </source>
</evidence>
<dbReference type="AlphaFoldDB" id="A0A164RG15"/>
<proteinExistence type="predicted"/>
<reference evidence="1 2" key="1">
    <citation type="journal article" date="2016" name="Mol. Biol. Evol.">
        <title>Comparative Genomics of Early-Diverging Mushroom-Forming Fungi Provides Insights into the Origins of Lignocellulose Decay Capabilities.</title>
        <authorList>
            <person name="Nagy L.G."/>
            <person name="Riley R."/>
            <person name="Tritt A."/>
            <person name="Adam C."/>
            <person name="Daum C."/>
            <person name="Floudas D."/>
            <person name="Sun H."/>
            <person name="Yadav J.S."/>
            <person name="Pangilinan J."/>
            <person name="Larsson K.H."/>
            <person name="Matsuura K."/>
            <person name="Barry K."/>
            <person name="Labutti K."/>
            <person name="Kuo R."/>
            <person name="Ohm R.A."/>
            <person name="Bhattacharya S.S."/>
            <person name="Shirouzu T."/>
            <person name="Yoshinaga Y."/>
            <person name="Martin F.M."/>
            <person name="Grigoriev I.V."/>
            <person name="Hibbett D.S."/>
        </authorList>
    </citation>
    <scope>NUCLEOTIDE SEQUENCE [LARGE SCALE GENOMIC DNA]</scope>
    <source>
        <strain evidence="1 2">HHB9708</strain>
    </source>
</reference>
<name>A0A164RG15_9AGAM</name>